<dbReference type="Proteomes" id="UP000789920">
    <property type="component" value="Unassembled WGS sequence"/>
</dbReference>
<proteinExistence type="predicted"/>
<evidence type="ECO:0000313" key="1">
    <source>
        <dbReference type="EMBL" id="CAG8801885.1"/>
    </source>
</evidence>
<reference evidence="1" key="1">
    <citation type="submission" date="2021-06" db="EMBL/GenBank/DDBJ databases">
        <authorList>
            <person name="Kallberg Y."/>
            <person name="Tangrot J."/>
            <person name="Rosling A."/>
        </authorList>
    </citation>
    <scope>NUCLEOTIDE SEQUENCE</scope>
    <source>
        <strain evidence="1">MA461A</strain>
    </source>
</reference>
<sequence length="45" mass="5489">TSKFIYNNNEIDNMQIDKVDYLGLEFDWIKSDNCQYITEHFSPWL</sequence>
<organism evidence="1 2">
    <name type="scientific">Racocetra persica</name>
    <dbReference type="NCBI Taxonomy" id="160502"/>
    <lineage>
        <taxon>Eukaryota</taxon>
        <taxon>Fungi</taxon>
        <taxon>Fungi incertae sedis</taxon>
        <taxon>Mucoromycota</taxon>
        <taxon>Glomeromycotina</taxon>
        <taxon>Glomeromycetes</taxon>
        <taxon>Diversisporales</taxon>
        <taxon>Gigasporaceae</taxon>
        <taxon>Racocetra</taxon>
    </lineage>
</organism>
<gene>
    <name evidence="1" type="ORF">RPERSI_LOCUS21203</name>
</gene>
<evidence type="ECO:0000313" key="2">
    <source>
        <dbReference type="Proteomes" id="UP000789920"/>
    </source>
</evidence>
<keyword evidence="2" id="KW-1185">Reference proteome</keyword>
<name>A0ACA9RPB8_9GLOM</name>
<protein>
    <submittedName>
        <fullName evidence="1">31262_t:CDS:1</fullName>
    </submittedName>
</protein>
<feature type="non-terminal residue" evidence="1">
    <location>
        <position position="45"/>
    </location>
</feature>
<comment type="caution">
    <text evidence="1">The sequence shown here is derived from an EMBL/GenBank/DDBJ whole genome shotgun (WGS) entry which is preliminary data.</text>
</comment>
<feature type="non-terminal residue" evidence="1">
    <location>
        <position position="1"/>
    </location>
</feature>
<dbReference type="EMBL" id="CAJVQC010061543">
    <property type="protein sequence ID" value="CAG8801885.1"/>
    <property type="molecule type" value="Genomic_DNA"/>
</dbReference>
<accession>A0ACA9RPB8</accession>